<evidence type="ECO:0000256" key="24">
    <source>
        <dbReference type="SAM" id="Phobius"/>
    </source>
</evidence>
<keyword evidence="8" id="KW-0808">Transferase</keyword>
<dbReference type="InterPro" id="IPR004358">
    <property type="entry name" value="Sig_transdc_His_kin-like_C"/>
</dbReference>
<comment type="subcellular location">
    <subcellularLocation>
        <location evidence="4">Cell membrane</location>
        <topology evidence="4">Multi-pass membrane protein</topology>
    </subcellularLocation>
</comment>
<evidence type="ECO:0000256" key="12">
    <source>
        <dbReference type="ARBA" id="ARBA00022801"/>
    </source>
</evidence>
<keyword evidence="14" id="KW-0460">Magnesium</keyword>
<evidence type="ECO:0000256" key="18">
    <source>
        <dbReference type="ARBA" id="ARBA00023016"/>
    </source>
</evidence>
<evidence type="ECO:0000256" key="13">
    <source>
        <dbReference type="ARBA" id="ARBA00022840"/>
    </source>
</evidence>
<dbReference type="SUPFAM" id="SSF158472">
    <property type="entry name" value="HAMP domain-like"/>
    <property type="match status" value="1"/>
</dbReference>
<evidence type="ECO:0000256" key="19">
    <source>
        <dbReference type="ARBA" id="ARBA00023026"/>
    </source>
</evidence>
<dbReference type="EMBL" id="JAAMOZ010000001">
    <property type="protein sequence ID" value="NIH57925.1"/>
    <property type="molecule type" value="Genomic_DNA"/>
</dbReference>
<dbReference type="Gene3D" id="1.10.287.130">
    <property type="match status" value="1"/>
</dbReference>
<dbReference type="Gene3D" id="6.10.340.10">
    <property type="match status" value="1"/>
</dbReference>
<keyword evidence="17" id="KW-0902">Two-component regulatory system</keyword>
<dbReference type="SUPFAM" id="SSF55874">
    <property type="entry name" value="ATPase domain of HSP90 chaperone/DNA topoisomerase II/histidine kinase"/>
    <property type="match status" value="1"/>
</dbReference>
<dbReference type="PRINTS" id="PR00344">
    <property type="entry name" value="BCTRLSENSOR"/>
</dbReference>
<keyword evidence="19" id="KW-0843">Virulence</keyword>
<evidence type="ECO:0000256" key="21">
    <source>
        <dbReference type="ARBA" id="ARBA00040454"/>
    </source>
</evidence>
<dbReference type="Pfam" id="PF02518">
    <property type="entry name" value="HATPase_c"/>
    <property type="match status" value="1"/>
</dbReference>
<dbReference type="Gene3D" id="3.30.565.10">
    <property type="entry name" value="Histidine kinase-like ATPase, C-terminal domain"/>
    <property type="match status" value="1"/>
</dbReference>
<evidence type="ECO:0000256" key="1">
    <source>
        <dbReference type="ARBA" id="ARBA00000085"/>
    </source>
</evidence>
<proteinExistence type="predicted"/>
<dbReference type="InterPro" id="IPR003594">
    <property type="entry name" value="HATPase_dom"/>
</dbReference>
<keyword evidence="10" id="KW-0547">Nucleotide-binding</keyword>
<evidence type="ECO:0000256" key="8">
    <source>
        <dbReference type="ARBA" id="ARBA00022679"/>
    </source>
</evidence>
<evidence type="ECO:0000256" key="11">
    <source>
        <dbReference type="ARBA" id="ARBA00022777"/>
    </source>
</evidence>
<evidence type="ECO:0000256" key="7">
    <source>
        <dbReference type="ARBA" id="ARBA00022553"/>
    </source>
</evidence>
<sequence length="386" mass="40319">MSLRGTTGSRGRTAVDGWSLGTRLFVSQAVVLVASVATAGLVAALIGPSLFHTHLLESGQEAGSPEMAHIEQAFTSTSVVSLGGGLLVALAFALIVTWYLTRRIRRPIATLADAAHRISAGDYSARVQIAGAGPELATLADSFNQMAERFGSVEDTRRRLLSDLAHELRTPIATLSAHLEGLGDGVVAWDDSTLAVLQNQAERLARLARDLDDVSRAEEGRIALDVSVQSSASLVERAVDQMRDRYAAKSVLLVGDADDSEVRVDPQRIAQVLDNLLANALRHTPSGGRVAVSAHRGHGGAVVITVADDGEGMTGEQLAHIFERFYRGDSARAHDEGGSGIGLTIARAIADAHGGRLGASSPGPGHGSTFTLALPGGSDAHPSRSS</sequence>
<keyword evidence="9 24" id="KW-0812">Transmembrane</keyword>
<organism evidence="27 28">
    <name type="scientific">Brooklawnia cerclae</name>
    <dbReference type="NCBI Taxonomy" id="349934"/>
    <lineage>
        <taxon>Bacteria</taxon>
        <taxon>Bacillati</taxon>
        <taxon>Actinomycetota</taxon>
        <taxon>Actinomycetes</taxon>
        <taxon>Propionibacteriales</taxon>
        <taxon>Propionibacteriaceae</taxon>
        <taxon>Brooklawnia</taxon>
    </lineage>
</organism>
<evidence type="ECO:0000256" key="5">
    <source>
        <dbReference type="ARBA" id="ARBA00012438"/>
    </source>
</evidence>
<evidence type="ECO:0000259" key="25">
    <source>
        <dbReference type="PROSITE" id="PS50109"/>
    </source>
</evidence>
<keyword evidence="6" id="KW-1003">Cell membrane</keyword>
<evidence type="ECO:0000256" key="22">
    <source>
        <dbReference type="ARBA" id="ARBA00041776"/>
    </source>
</evidence>
<accession>A0ABX0SIX2</accession>
<dbReference type="CDD" id="cd06225">
    <property type="entry name" value="HAMP"/>
    <property type="match status" value="1"/>
</dbReference>
<dbReference type="RefSeq" id="WP_167168427.1">
    <property type="nucleotide sequence ID" value="NZ_BAAAOO010000007.1"/>
</dbReference>
<evidence type="ECO:0000313" key="28">
    <source>
        <dbReference type="Proteomes" id="UP000749311"/>
    </source>
</evidence>
<reference evidence="27 28" key="1">
    <citation type="submission" date="2020-02" db="EMBL/GenBank/DDBJ databases">
        <title>Sequencing the genomes of 1000 actinobacteria strains.</title>
        <authorList>
            <person name="Klenk H.-P."/>
        </authorList>
    </citation>
    <scope>NUCLEOTIDE SEQUENCE [LARGE SCALE GENOMIC DNA]</scope>
    <source>
        <strain evidence="27 28">DSM 19609</strain>
    </source>
</reference>
<dbReference type="EC" id="2.7.13.3" evidence="5"/>
<dbReference type="PANTHER" id="PTHR44936:SF9">
    <property type="entry name" value="SENSOR PROTEIN CREC"/>
    <property type="match status" value="1"/>
</dbReference>
<dbReference type="SMART" id="SM00387">
    <property type="entry name" value="HATPase_c"/>
    <property type="match status" value="1"/>
</dbReference>
<dbReference type="CDD" id="cd00082">
    <property type="entry name" value="HisKA"/>
    <property type="match status" value="1"/>
</dbReference>
<feature type="transmembrane region" description="Helical" evidence="24">
    <location>
        <begin position="79"/>
        <end position="100"/>
    </location>
</feature>
<evidence type="ECO:0000256" key="20">
    <source>
        <dbReference type="ARBA" id="ARBA00023211"/>
    </source>
</evidence>
<dbReference type="InterPro" id="IPR036890">
    <property type="entry name" value="HATPase_C_sf"/>
</dbReference>
<feature type="domain" description="HAMP" evidence="26">
    <location>
        <begin position="102"/>
        <end position="155"/>
    </location>
</feature>
<evidence type="ECO:0000256" key="10">
    <source>
        <dbReference type="ARBA" id="ARBA00022741"/>
    </source>
</evidence>
<keyword evidence="20" id="KW-0464">Manganese</keyword>
<evidence type="ECO:0000313" key="27">
    <source>
        <dbReference type="EMBL" id="NIH57925.1"/>
    </source>
</evidence>
<comment type="cofactor">
    <cofactor evidence="2">
        <name>Mn(2+)</name>
        <dbReference type="ChEBI" id="CHEBI:29035"/>
    </cofactor>
</comment>
<evidence type="ECO:0000256" key="6">
    <source>
        <dbReference type="ARBA" id="ARBA00022475"/>
    </source>
</evidence>
<comment type="catalytic activity">
    <reaction evidence="1">
        <text>ATP + protein L-histidine = ADP + protein N-phospho-L-histidine.</text>
        <dbReference type="EC" id="2.7.13.3"/>
    </reaction>
</comment>
<evidence type="ECO:0000256" key="3">
    <source>
        <dbReference type="ARBA" id="ARBA00001946"/>
    </source>
</evidence>
<dbReference type="CDD" id="cd00075">
    <property type="entry name" value="HATPase"/>
    <property type="match status" value="1"/>
</dbReference>
<dbReference type="InterPro" id="IPR005467">
    <property type="entry name" value="His_kinase_dom"/>
</dbReference>
<dbReference type="SMART" id="SM00388">
    <property type="entry name" value="HisKA"/>
    <property type="match status" value="1"/>
</dbReference>
<comment type="caution">
    <text evidence="27">The sequence shown here is derived from an EMBL/GenBank/DDBJ whole genome shotgun (WGS) entry which is preliminary data.</text>
</comment>
<feature type="transmembrane region" description="Helical" evidence="24">
    <location>
        <begin position="29"/>
        <end position="51"/>
    </location>
</feature>
<evidence type="ECO:0000256" key="14">
    <source>
        <dbReference type="ARBA" id="ARBA00022842"/>
    </source>
</evidence>
<evidence type="ECO:0000256" key="4">
    <source>
        <dbReference type="ARBA" id="ARBA00004651"/>
    </source>
</evidence>
<evidence type="ECO:0000256" key="16">
    <source>
        <dbReference type="ARBA" id="ARBA00022989"/>
    </source>
</evidence>
<keyword evidence="12" id="KW-0378">Hydrolase</keyword>
<keyword evidence="28" id="KW-1185">Reference proteome</keyword>
<gene>
    <name evidence="27" type="ORF">FB473_002570</name>
</gene>
<dbReference type="SMART" id="SM00304">
    <property type="entry name" value="HAMP"/>
    <property type="match status" value="1"/>
</dbReference>
<evidence type="ECO:0000259" key="26">
    <source>
        <dbReference type="PROSITE" id="PS50885"/>
    </source>
</evidence>
<feature type="region of interest" description="Disordered" evidence="23">
    <location>
        <begin position="356"/>
        <end position="386"/>
    </location>
</feature>
<dbReference type="Proteomes" id="UP000749311">
    <property type="component" value="Unassembled WGS sequence"/>
</dbReference>
<feature type="domain" description="Histidine kinase" evidence="25">
    <location>
        <begin position="163"/>
        <end position="378"/>
    </location>
</feature>
<keyword evidence="7" id="KW-0597">Phosphoprotein</keyword>
<evidence type="ECO:0000256" key="2">
    <source>
        <dbReference type="ARBA" id="ARBA00001936"/>
    </source>
</evidence>
<dbReference type="PANTHER" id="PTHR44936">
    <property type="entry name" value="SENSOR PROTEIN CREC"/>
    <property type="match status" value="1"/>
</dbReference>
<dbReference type="Pfam" id="PF00512">
    <property type="entry name" value="HisKA"/>
    <property type="match status" value="1"/>
</dbReference>
<dbReference type="InterPro" id="IPR036097">
    <property type="entry name" value="HisK_dim/P_sf"/>
</dbReference>
<dbReference type="Pfam" id="PF00672">
    <property type="entry name" value="HAMP"/>
    <property type="match status" value="1"/>
</dbReference>
<keyword evidence="15" id="KW-0904">Protein phosphatase</keyword>
<evidence type="ECO:0000256" key="15">
    <source>
        <dbReference type="ARBA" id="ARBA00022912"/>
    </source>
</evidence>
<keyword evidence="16 24" id="KW-1133">Transmembrane helix</keyword>
<dbReference type="PROSITE" id="PS50885">
    <property type="entry name" value="HAMP"/>
    <property type="match status" value="1"/>
</dbReference>
<protein>
    <recommendedName>
        <fullName evidence="21">Signal transduction histidine-protein kinase/phosphatase MprB</fullName>
        <ecNumber evidence="5">2.7.13.3</ecNumber>
    </recommendedName>
    <alternativeName>
        <fullName evidence="22">Mycobacterial persistence regulator B</fullName>
    </alternativeName>
</protein>
<dbReference type="InterPro" id="IPR003660">
    <property type="entry name" value="HAMP_dom"/>
</dbReference>
<keyword evidence="18" id="KW-0346">Stress response</keyword>
<keyword evidence="11 27" id="KW-0418">Kinase</keyword>
<name>A0ABX0SIX2_9ACTN</name>
<evidence type="ECO:0000256" key="17">
    <source>
        <dbReference type="ARBA" id="ARBA00023012"/>
    </source>
</evidence>
<keyword evidence="13" id="KW-0067">ATP-binding</keyword>
<dbReference type="PROSITE" id="PS50109">
    <property type="entry name" value="HIS_KIN"/>
    <property type="match status" value="1"/>
</dbReference>
<dbReference type="InterPro" id="IPR003661">
    <property type="entry name" value="HisK_dim/P_dom"/>
</dbReference>
<dbReference type="GO" id="GO:0016301">
    <property type="term" value="F:kinase activity"/>
    <property type="evidence" value="ECO:0007669"/>
    <property type="project" value="UniProtKB-KW"/>
</dbReference>
<dbReference type="InterPro" id="IPR050980">
    <property type="entry name" value="2C_sensor_his_kinase"/>
</dbReference>
<evidence type="ECO:0000256" key="23">
    <source>
        <dbReference type="SAM" id="MobiDB-lite"/>
    </source>
</evidence>
<dbReference type="SUPFAM" id="SSF47384">
    <property type="entry name" value="Homodimeric domain of signal transducing histidine kinase"/>
    <property type="match status" value="1"/>
</dbReference>
<comment type="cofactor">
    <cofactor evidence="3">
        <name>Mg(2+)</name>
        <dbReference type="ChEBI" id="CHEBI:18420"/>
    </cofactor>
</comment>
<keyword evidence="24" id="KW-0472">Membrane</keyword>
<evidence type="ECO:0000256" key="9">
    <source>
        <dbReference type="ARBA" id="ARBA00022692"/>
    </source>
</evidence>